<feature type="repeat" description="PPR" evidence="2">
    <location>
        <begin position="347"/>
        <end position="377"/>
    </location>
</feature>
<dbReference type="FunFam" id="1.25.40.10:FF:000227">
    <property type="entry name" value="Pentatricopeptide repeat-containing protein At3g13880"/>
    <property type="match status" value="1"/>
</dbReference>
<proteinExistence type="predicted"/>
<reference evidence="4" key="1">
    <citation type="submission" date="2019-09" db="EMBL/GenBank/DDBJ databases">
        <authorList>
            <person name="Zhang L."/>
        </authorList>
    </citation>
    <scope>NUCLEOTIDE SEQUENCE</scope>
</reference>
<feature type="repeat" description="PPR" evidence="2">
    <location>
        <begin position="312"/>
        <end position="346"/>
    </location>
</feature>
<dbReference type="EMBL" id="LR721774">
    <property type="protein sequence ID" value="VVV51403.1"/>
    <property type="molecule type" value="Genomic_DNA"/>
</dbReference>
<feature type="repeat" description="PPR" evidence="2">
    <location>
        <begin position="209"/>
        <end position="243"/>
    </location>
</feature>
<dbReference type="Pfam" id="PF14432">
    <property type="entry name" value="DYW_deaminase"/>
    <property type="match status" value="1"/>
</dbReference>
<dbReference type="InterPro" id="IPR032867">
    <property type="entry name" value="DYW_dom"/>
</dbReference>
<evidence type="ECO:0000259" key="3">
    <source>
        <dbReference type="Pfam" id="PF14432"/>
    </source>
</evidence>
<dbReference type="InterPro" id="IPR046960">
    <property type="entry name" value="PPR_At4g14850-like_plant"/>
</dbReference>
<accession>A0A5K0WDE8</accession>
<dbReference type="Pfam" id="PF20431">
    <property type="entry name" value="E_motif"/>
    <property type="match status" value="1"/>
</dbReference>
<dbReference type="InterPro" id="IPR002885">
    <property type="entry name" value="PPR_rpt"/>
</dbReference>
<dbReference type="PROSITE" id="PS51375">
    <property type="entry name" value="PPR"/>
    <property type="match status" value="5"/>
</dbReference>
<dbReference type="GO" id="GO:0008270">
    <property type="term" value="F:zinc ion binding"/>
    <property type="evidence" value="ECO:0007669"/>
    <property type="project" value="InterPro"/>
</dbReference>
<dbReference type="InterPro" id="IPR046848">
    <property type="entry name" value="E_motif"/>
</dbReference>
<organism evidence="4">
    <name type="scientific">Nymphaea colorata</name>
    <name type="common">pocket water lily</name>
    <dbReference type="NCBI Taxonomy" id="210225"/>
    <lineage>
        <taxon>Eukaryota</taxon>
        <taxon>Viridiplantae</taxon>
        <taxon>Streptophyta</taxon>
        <taxon>Embryophyta</taxon>
        <taxon>Tracheophyta</taxon>
        <taxon>Spermatophyta</taxon>
        <taxon>Magnoliopsida</taxon>
        <taxon>Nymphaeales</taxon>
        <taxon>Nymphaeaceae</taxon>
        <taxon>Nymphaea</taxon>
    </lineage>
</organism>
<feature type="repeat" description="PPR" evidence="2">
    <location>
        <begin position="6"/>
        <end position="40"/>
    </location>
</feature>
<gene>
    <name evidence="4" type="ORF">NYM_LOCUS2826</name>
</gene>
<dbReference type="PANTHER" id="PTHR24015">
    <property type="entry name" value="OS07G0578800 PROTEIN-RELATED"/>
    <property type="match status" value="1"/>
</dbReference>
<feature type="repeat" description="PPR" evidence="2">
    <location>
        <begin position="108"/>
        <end position="142"/>
    </location>
</feature>
<feature type="domain" description="DYW" evidence="3">
    <location>
        <begin position="527"/>
        <end position="619"/>
    </location>
</feature>
<dbReference type="FunFam" id="1.25.40.10:FF:000344">
    <property type="entry name" value="Pentatricopeptide repeat-containing protein"/>
    <property type="match status" value="1"/>
</dbReference>
<dbReference type="Pfam" id="PF13041">
    <property type="entry name" value="PPR_2"/>
    <property type="match status" value="2"/>
</dbReference>
<dbReference type="GO" id="GO:0003723">
    <property type="term" value="F:RNA binding"/>
    <property type="evidence" value="ECO:0007669"/>
    <property type="project" value="InterPro"/>
</dbReference>
<dbReference type="AlphaFoldDB" id="A0A5K0WDE8"/>
<dbReference type="OMA" id="EMKHFAC"/>
<sequence length="619" mass="70832">MRQPVTTFRYNAIIRNHLRTSRADQALQHYFFMRQDGLLPDNFTISSLLKLCSSLDAGMCNCKLIHAFAIRSGYQQDVFVSTGLVELYLSYGDHEAAHQLFAEIDKRDVISWTSMISGLNRNSLGLESLELFRRMVKEGVKPNQATLAGVLSACKQLMQHKLGKSIHGILIRSRLARDVVIETALVDVYAKCRNLNYAQRVFDRMSERNMVSWTIIVSAYTTEGLPQTAIQMFRQMLKEGTEALNLERLAPVLQACAEAAHLQYGREIHGRLFKIQDGEVKVKLINALIDMYVESSKLDYAFSLFRRMAVRNVVTWTTMIKGYGMHGLSEKALETFELMLESGIKPDGVTFTAVLSSCSHAGLVEEGLKQFRSMQRDYDITPNMRHFASIVDIFGRAGRLKEAYDFIRCMPIEPSEMVWTALLAACRRHKNLELGEFSAAEALRFNQHNAGIYILLSHIYADLGRWEDVSRVRLLMKKLRLKTNTACSWVEIKGKVYKFRVSDNSQPFSDELKKFLDKLLKKMEATGYMRSTSGVSHDTNEQEKMQTLCGHCEKLALAFALNFRVHEVPLRISKNLRVCEDCHEFFKFVSQTFNQEIFLKDPNRCHHFTQGSCSCGDYW</sequence>
<dbReference type="OrthoDB" id="775425at2759"/>
<dbReference type="Gramene" id="NC1G0179170.1">
    <property type="protein sequence ID" value="NC1G0179170.1:cds"/>
    <property type="gene ID" value="NC1G0179170"/>
</dbReference>
<dbReference type="PANTHER" id="PTHR24015:SF548">
    <property type="entry name" value="OS08G0340900 PROTEIN"/>
    <property type="match status" value="1"/>
</dbReference>
<evidence type="ECO:0000256" key="1">
    <source>
        <dbReference type="ARBA" id="ARBA00022737"/>
    </source>
</evidence>
<name>A0A5K0WDE8_9MAGN</name>
<evidence type="ECO:0000256" key="2">
    <source>
        <dbReference type="PROSITE-ProRule" id="PRU00708"/>
    </source>
</evidence>
<dbReference type="NCBIfam" id="TIGR00756">
    <property type="entry name" value="PPR"/>
    <property type="match status" value="4"/>
</dbReference>
<evidence type="ECO:0000313" key="4">
    <source>
        <dbReference type="EMBL" id="VVV51403.1"/>
    </source>
</evidence>
<dbReference type="FunFam" id="1.25.40.10:FF:000090">
    <property type="entry name" value="Pentatricopeptide repeat-containing protein, chloroplastic"/>
    <property type="match status" value="1"/>
</dbReference>
<keyword evidence="1" id="KW-0677">Repeat</keyword>
<dbReference type="Pfam" id="PF01535">
    <property type="entry name" value="PPR"/>
    <property type="match status" value="3"/>
</dbReference>
<dbReference type="InterPro" id="IPR011990">
    <property type="entry name" value="TPR-like_helical_dom_sf"/>
</dbReference>
<protein>
    <recommendedName>
        <fullName evidence="3">DYW domain-containing protein</fullName>
    </recommendedName>
</protein>
<dbReference type="Gene3D" id="1.25.40.10">
    <property type="entry name" value="Tetratricopeptide repeat domain"/>
    <property type="match status" value="3"/>
</dbReference>
<dbReference type="GO" id="GO:0009451">
    <property type="term" value="P:RNA modification"/>
    <property type="evidence" value="ECO:0007669"/>
    <property type="project" value="InterPro"/>
</dbReference>